<accession>A0A914XU17</accession>
<protein>
    <submittedName>
        <fullName evidence="2">Uncharacterized protein</fullName>
    </submittedName>
</protein>
<keyword evidence="1" id="KW-1185">Reference proteome</keyword>
<organism evidence="1 2">
    <name type="scientific">Panagrolaimus superbus</name>
    <dbReference type="NCBI Taxonomy" id="310955"/>
    <lineage>
        <taxon>Eukaryota</taxon>
        <taxon>Metazoa</taxon>
        <taxon>Ecdysozoa</taxon>
        <taxon>Nematoda</taxon>
        <taxon>Chromadorea</taxon>
        <taxon>Rhabditida</taxon>
        <taxon>Tylenchina</taxon>
        <taxon>Panagrolaimomorpha</taxon>
        <taxon>Panagrolaimoidea</taxon>
        <taxon>Panagrolaimidae</taxon>
        <taxon>Panagrolaimus</taxon>
    </lineage>
</organism>
<evidence type="ECO:0000313" key="2">
    <source>
        <dbReference type="WBParaSite" id="PSU_v2.g10025.t1"/>
    </source>
</evidence>
<dbReference type="WBParaSite" id="PSU_v2.g10025.t1">
    <property type="protein sequence ID" value="PSU_v2.g10025.t1"/>
    <property type="gene ID" value="PSU_v2.g10025"/>
</dbReference>
<evidence type="ECO:0000313" key="1">
    <source>
        <dbReference type="Proteomes" id="UP000887577"/>
    </source>
</evidence>
<reference evidence="2" key="1">
    <citation type="submission" date="2022-11" db="UniProtKB">
        <authorList>
            <consortium name="WormBaseParasite"/>
        </authorList>
    </citation>
    <scope>IDENTIFICATION</scope>
</reference>
<sequence>MFQSDTFKKVAHILPRLKQLSHFILDGLTEAFDFAFITDFVLKNENLLIKLTFDENISLSSAYNEILENFIAKIIETPPKKIAYINFPGFENSDLYDDYRKLYD</sequence>
<dbReference type="Proteomes" id="UP000887577">
    <property type="component" value="Unplaced"/>
</dbReference>
<dbReference type="AlphaFoldDB" id="A0A914XU17"/>
<proteinExistence type="predicted"/>
<name>A0A914XU17_9BILA</name>